<organism evidence="1 2">
    <name type="scientific">Phascolomyces articulosus</name>
    <dbReference type="NCBI Taxonomy" id="60185"/>
    <lineage>
        <taxon>Eukaryota</taxon>
        <taxon>Fungi</taxon>
        <taxon>Fungi incertae sedis</taxon>
        <taxon>Mucoromycota</taxon>
        <taxon>Mucoromycotina</taxon>
        <taxon>Mucoromycetes</taxon>
        <taxon>Mucorales</taxon>
        <taxon>Lichtheimiaceae</taxon>
        <taxon>Phascolomyces</taxon>
    </lineage>
</organism>
<evidence type="ECO:0000313" key="1">
    <source>
        <dbReference type="EMBL" id="KAI9255816.1"/>
    </source>
</evidence>
<dbReference type="Proteomes" id="UP001209540">
    <property type="component" value="Unassembled WGS sequence"/>
</dbReference>
<sequence>MSLRCAYALARREKEDRLVATTSKHPKTQWFKDEFTLQETCPFCHVSMPINPTRFTMVKAKYESLLFTWIQNERGRFKAITRAMVARLFHKKAYKNEPETFFGSSASYLSVVVPVNLVTFIS</sequence>
<name>A0AAD5JVP9_9FUNG</name>
<comment type="caution">
    <text evidence="1">The sequence shown here is derived from an EMBL/GenBank/DDBJ whole genome shotgun (WGS) entry which is preliminary data.</text>
</comment>
<proteinExistence type="predicted"/>
<gene>
    <name evidence="1" type="ORF">BDA99DRAFT_574047</name>
</gene>
<dbReference type="EMBL" id="JAIXMP010000022">
    <property type="protein sequence ID" value="KAI9255816.1"/>
    <property type="molecule type" value="Genomic_DNA"/>
</dbReference>
<reference evidence="1" key="1">
    <citation type="journal article" date="2022" name="IScience">
        <title>Evolution of zygomycete secretomes and the origins of terrestrial fungal ecologies.</title>
        <authorList>
            <person name="Chang Y."/>
            <person name="Wang Y."/>
            <person name="Mondo S."/>
            <person name="Ahrendt S."/>
            <person name="Andreopoulos W."/>
            <person name="Barry K."/>
            <person name="Beard J."/>
            <person name="Benny G.L."/>
            <person name="Blankenship S."/>
            <person name="Bonito G."/>
            <person name="Cuomo C."/>
            <person name="Desiro A."/>
            <person name="Gervers K.A."/>
            <person name="Hundley H."/>
            <person name="Kuo A."/>
            <person name="LaButti K."/>
            <person name="Lang B.F."/>
            <person name="Lipzen A."/>
            <person name="O'Donnell K."/>
            <person name="Pangilinan J."/>
            <person name="Reynolds N."/>
            <person name="Sandor L."/>
            <person name="Smith M.E."/>
            <person name="Tsang A."/>
            <person name="Grigoriev I.V."/>
            <person name="Stajich J.E."/>
            <person name="Spatafora J.W."/>
        </authorList>
    </citation>
    <scope>NUCLEOTIDE SEQUENCE</scope>
    <source>
        <strain evidence="1">RSA 2281</strain>
    </source>
</reference>
<dbReference type="AlphaFoldDB" id="A0AAD5JVP9"/>
<accession>A0AAD5JVP9</accession>
<reference evidence="1" key="2">
    <citation type="submission" date="2023-02" db="EMBL/GenBank/DDBJ databases">
        <authorList>
            <consortium name="DOE Joint Genome Institute"/>
            <person name="Mondo S.J."/>
            <person name="Chang Y."/>
            <person name="Wang Y."/>
            <person name="Ahrendt S."/>
            <person name="Andreopoulos W."/>
            <person name="Barry K."/>
            <person name="Beard J."/>
            <person name="Benny G.L."/>
            <person name="Blankenship S."/>
            <person name="Bonito G."/>
            <person name="Cuomo C."/>
            <person name="Desiro A."/>
            <person name="Gervers K.A."/>
            <person name="Hundley H."/>
            <person name="Kuo A."/>
            <person name="LaButti K."/>
            <person name="Lang B.F."/>
            <person name="Lipzen A."/>
            <person name="O'Donnell K."/>
            <person name="Pangilinan J."/>
            <person name="Reynolds N."/>
            <person name="Sandor L."/>
            <person name="Smith M.W."/>
            <person name="Tsang A."/>
            <person name="Grigoriev I.V."/>
            <person name="Stajich J.E."/>
            <person name="Spatafora J.W."/>
        </authorList>
    </citation>
    <scope>NUCLEOTIDE SEQUENCE</scope>
    <source>
        <strain evidence="1">RSA 2281</strain>
    </source>
</reference>
<protein>
    <submittedName>
        <fullName evidence="1">Uncharacterized protein</fullName>
    </submittedName>
</protein>
<keyword evidence="2" id="KW-1185">Reference proteome</keyword>
<evidence type="ECO:0000313" key="2">
    <source>
        <dbReference type="Proteomes" id="UP001209540"/>
    </source>
</evidence>